<comment type="caution">
    <text evidence="2">The sequence shown here is derived from an EMBL/GenBank/DDBJ whole genome shotgun (WGS) entry which is preliminary data.</text>
</comment>
<evidence type="ECO:0000313" key="3">
    <source>
        <dbReference type="Proteomes" id="UP000249739"/>
    </source>
</evidence>
<name>A0A2W5HF05_9BACT</name>
<dbReference type="Pfam" id="PF13467">
    <property type="entry name" value="RHH_4"/>
    <property type="match status" value="1"/>
</dbReference>
<dbReference type="Gene3D" id="1.10.3990.20">
    <property type="entry name" value="protein bp1543"/>
    <property type="match status" value="1"/>
</dbReference>
<sequence length="85" mass="9564">MNELETVLSAKVVKRSVSIAGHLTSISLEEPFWSELQNIAKAEKVSLSKLIARIDKSRKTNLSSALRLYVFHHLKTTYQTIPEAP</sequence>
<gene>
    <name evidence="2" type="ORF">DI586_10280</name>
</gene>
<dbReference type="AlphaFoldDB" id="A0A2W5HF05"/>
<proteinExistence type="predicted"/>
<evidence type="ECO:0000313" key="2">
    <source>
        <dbReference type="EMBL" id="PZP54142.1"/>
    </source>
</evidence>
<keyword evidence="2" id="KW-0808">Transferase</keyword>
<reference evidence="2 3" key="1">
    <citation type="submission" date="2017-08" db="EMBL/GenBank/DDBJ databases">
        <title>Infants hospitalized years apart are colonized by the same room-sourced microbial strains.</title>
        <authorList>
            <person name="Brooks B."/>
            <person name="Olm M.R."/>
            <person name="Firek B.A."/>
            <person name="Baker R."/>
            <person name="Thomas B.C."/>
            <person name="Morowitz M.J."/>
            <person name="Banfield J.F."/>
        </authorList>
    </citation>
    <scope>NUCLEOTIDE SEQUENCE [LARGE SCALE GENOMIC DNA]</scope>
    <source>
        <strain evidence="2">S2_006_000_R2_64</strain>
    </source>
</reference>
<evidence type="ECO:0000259" key="1">
    <source>
        <dbReference type="Pfam" id="PF13467"/>
    </source>
</evidence>
<organism evidence="2 3">
    <name type="scientific">Micavibrio aeruginosavorus</name>
    <dbReference type="NCBI Taxonomy" id="349221"/>
    <lineage>
        <taxon>Bacteria</taxon>
        <taxon>Pseudomonadati</taxon>
        <taxon>Bdellovibrionota</taxon>
        <taxon>Bdellovibrionia</taxon>
        <taxon>Bdellovibrionales</taxon>
        <taxon>Pseudobdellovibrionaceae</taxon>
        <taxon>Micavibrio</taxon>
    </lineage>
</organism>
<dbReference type="Proteomes" id="UP000249739">
    <property type="component" value="Unassembled WGS sequence"/>
</dbReference>
<dbReference type="EMBL" id="QFOT01000151">
    <property type="protein sequence ID" value="PZP54142.1"/>
    <property type="molecule type" value="Genomic_DNA"/>
</dbReference>
<dbReference type="InterPro" id="IPR038268">
    <property type="entry name" value="RHH_sf"/>
</dbReference>
<dbReference type="InterPro" id="IPR027373">
    <property type="entry name" value="RHH_dom"/>
</dbReference>
<protein>
    <submittedName>
        <fullName evidence="2">Aryl-sulfate sulfotransferase</fullName>
    </submittedName>
</protein>
<feature type="domain" description="Ribbon-helix-helix" evidence="1">
    <location>
        <begin position="13"/>
        <end position="74"/>
    </location>
</feature>
<accession>A0A2W5HF05</accession>
<dbReference type="GO" id="GO:0016740">
    <property type="term" value="F:transferase activity"/>
    <property type="evidence" value="ECO:0007669"/>
    <property type="project" value="UniProtKB-KW"/>
</dbReference>